<keyword evidence="2" id="KW-0813">Transport</keyword>
<feature type="transmembrane region" description="Helical" evidence="7">
    <location>
        <begin position="266"/>
        <end position="285"/>
    </location>
</feature>
<dbReference type="PANTHER" id="PTHR23517:SF3">
    <property type="entry name" value="INTEGRAL MEMBRANE TRANSPORT PROTEIN"/>
    <property type="match status" value="1"/>
</dbReference>
<feature type="transmembrane region" description="Helical" evidence="7">
    <location>
        <begin position="144"/>
        <end position="164"/>
    </location>
</feature>
<feature type="transmembrane region" description="Helical" evidence="7">
    <location>
        <begin position="297"/>
        <end position="315"/>
    </location>
</feature>
<dbReference type="GO" id="GO:0005886">
    <property type="term" value="C:plasma membrane"/>
    <property type="evidence" value="ECO:0007669"/>
    <property type="project" value="UniProtKB-SubCell"/>
</dbReference>
<evidence type="ECO:0000313" key="9">
    <source>
        <dbReference type="EMBL" id="KKM75290.1"/>
    </source>
</evidence>
<protein>
    <recommendedName>
        <fullName evidence="8">Major facilitator superfamily (MFS) profile domain-containing protein</fullName>
    </recommendedName>
</protein>
<keyword evidence="4 7" id="KW-0812">Transmembrane</keyword>
<keyword evidence="3" id="KW-1003">Cell membrane</keyword>
<dbReference type="PANTHER" id="PTHR23517">
    <property type="entry name" value="RESISTANCE PROTEIN MDTM, PUTATIVE-RELATED-RELATED"/>
    <property type="match status" value="1"/>
</dbReference>
<evidence type="ECO:0000259" key="8">
    <source>
        <dbReference type="PROSITE" id="PS50850"/>
    </source>
</evidence>
<feature type="transmembrane region" description="Helical" evidence="7">
    <location>
        <begin position="383"/>
        <end position="403"/>
    </location>
</feature>
<gene>
    <name evidence="9" type="ORF">LCGC14_1391740</name>
</gene>
<dbReference type="SUPFAM" id="SSF103473">
    <property type="entry name" value="MFS general substrate transporter"/>
    <property type="match status" value="1"/>
</dbReference>
<dbReference type="InterPro" id="IPR020846">
    <property type="entry name" value="MFS_dom"/>
</dbReference>
<comment type="caution">
    <text evidence="9">The sequence shown here is derived from an EMBL/GenBank/DDBJ whole genome shotgun (WGS) entry which is preliminary data.</text>
</comment>
<feature type="transmembrane region" description="Helical" evidence="7">
    <location>
        <begin position="80"/>
        <end position="97"/>
    </location>
</feature>
<dbReference type="InterPro" id="IPR011701">
    <property type="entry name" value="MFS"/>
</dbReference>
<feature type="transmembrane region" description="Helical" evidence="7">
    <location>
        <begin position="229"/>
        <end position="254"/>
    </location>
</feature>
<evidence type="ECO:0000256" key="6">
    <source>
        <dbReference type="ARBA" id="ARBA00023136"/>
    </source>
</evidence>
<feature type="transmembrane region" description="Helical" evidence="7">
    <location>
        <begin position="103"/>
        <end position="124"/>
    </location>
</feature>
<evidence type="ECO:0000256" key="1">
    <source>
        <dbReference type="ARBA" id="ARBA00004651"/>
    </source>
</evidence>
<evidence type="ECO:0000256" key="5">
    <source>
        <dbReference type="ARBA" id="ARBA00022989"/>
    </source>
</evidence>
<name>A0A0F9MFE8_9ZZZZ</name>
<feature type="transmembrane region" description="Helical" evidence="7">
    <location>
        <begin position="356"/>
        <end position="377"/>
    </location>
</feature>
<dbReference type="GO" id="GO:0022857">
    <property type="term" value="F:transmembrane transporter activity"/>
    <property type="evidence" value="ECO:0007669"/>
    <property type="project" value="InterPro"/>
</dbReference>
<feature type="transmembrane region" description="Helical" evidence="7">
    <location>
        <begin position="50"/>
        <end position="68"/>
    </location>
</feature>
<keyword evidence="6 7" id="KW-0472">Membrane</keyword>
<keyword evidence="5 7" id="KW-1133">Transmembrane helix</keyword>
<comment type="subcellular location">
    <subcellularLocation>
        <location evidence="1">Cell membrane</location>
        <topology evidence="1">Multi-pass membrane protein</topology>
    </subcellularLocation>
</comment>
<dbReference type="EMBL" id="LAZR01009002">
    <property type="protein sequence ID" value="KKM75290.1"/>
    <property type="molecule type" value="Genomic_DNA"/>
</dbReference>
<accession>A0A0F9MFE8</accession>
<feature type="transmembrane region" description="Helical" evidence="7">
    <location>
        <begin position="321"/>
        <end position="344"/>
    </location>
</feature>
<sequence length="410" mass="46264">MNDSTNNVKVGYRTWPIFMLSFIMLFYASIFERALLNYLYFFKNVRASTLGIITSAGALSYIIAPAIGQLITKKIGIRNAVILNSFFTTILSGAQIFYPEPWFIILCRIGSGLSIGLFWPNLLYSISKWQQVSSAEKSKKNLSLFNLSWNLGLIFGLMVGFFFSFFLNDYLTMIIAGILSFLLIPVSFFVEKEIKSPESQNKILTQSESSLSPLNIEADFVINSNTPMVIYPILFSWLCMIFLTTSKSILIFGYPLFLKIFERPSYLTYLVQAGIQLIQLIGLTWIISINRSKIKKITLISVLGLSIIALTIILIGNIWYISIIIIFAGLFIGFVQGMAIKIMLDYGASEKTTKYSVINEIVTGVGFGITPIIAGFVAEVNLYLNYVYSMVFGLFVLIVLFYLSRNIKRH</sequence>
<reference evidence="9" key="1">
    <citation type="journal article" date="2015" name="Nature">
        <title>Complex archaea that bridge the gap between prokaryotes and eukaryotes.</title>
        <authorList>
            <person name="Spang A."/>
            <person name="Saw J.H."/>
            <person name="Jorgensen S.L."/>
            <person name="Zaremba-Niedzwiedzka K."/>
            <person name="Martijn J."/>
            <person name="Lind A.E."/>
            <person name="van Eijk R."/>
            <person name="Schleper C."/>
            <person name="Guy L."/>
            <person name="Ettema T.J."/>
        </authorList>
    </citation>
    <scope>NUCLEOTIDE SEQUENCE</scope>
</reference>
<dbReference type="InterPro" id="IPR050171">
    <property type="entry name" value="MFS_Transporters"/>
</dbReference>
<dbReference type="InterPro" id="IPR036259">
    <property type="entry name" value="MFS_trans_sf"/>
</dbReference>
<dbReference type="Gene3D" id="1.20.1250.20">
    <property type="entry name" value="MFS general substrate transporter like domains"/>
    <property type="match status" value="2"/>
</dbReference>
<feature type="domain" description="Major facilitator superfamily (MFS) profile" evidence="8">
    <location>
        <begin position="13"/>
        <end position="407"/>
    </location>
</feature>
<dbReference type="AlphaFoldDB" id="A0A0F9MFE8"/>
<evidence type="ECO:0000256" key="3">
    <source>
        <dbReference type="ARBA" id="ARBA00022475"/>
    </source>
</evidence>
<evidence type="ECO:0000256" key="7">
    <source>
        <dbReference type="SAM" id="Phobius"/>
    </source>
</evidence>
<evidence type="ECO:0000256" key="4">
    <source>
        <dbReference type="ARBA" id="ARBA00022692"/>
    </source>
</evidence>
<organism evidence="9">
    <name type="scientific">marine sediment metagenome</name>
    <dbReference type="NCBI Taxonomy" id="412755"/>
    <lineage>
        <taxon>unclassified sequences</taxon>
        <taxon>metagenomes</taxon>
        <taxon>ecological metagenomes</taxon>
    </lineage>
</organism>
<evidence type="ECO:0000256" key="2">
    <source>
        <dbReference type="ARBA" id="ARBA00022448"/>
    </source>
</evidence>
<dbReference type="Pfam" id="PF07690">
    <property type="entry name" value="MFS_1"/>
    <property type="match status" value="1"/>
</dbReference>
<feature type="transmembrane region" description="Helical" evidence="7">
    <location>
        <begin position="170"/>
        <end position="190"/>
    </location>
</feature>
<feature type="transmembrane region" description="Helical" evidence="7">
    <location>
        <begin position="12"/>
        <end position="30"/>
    </location>
</feature>
<dbReference type="PROSITE" id="PS50850">
    <property type="entry name" value="MFS"/>
    <property type="match status" value="1"/>
</dbReference>
<proteinExistence type="predicted"/>